<feature type="region of interest" description="Disordered" evidence="1">
    <location>
        <begin position="127"/>
        <end position="250"/>
    </location>
</feature>
<name>Q7XHX1_ORYSJ</name>
<feature type="compositionally biased region" description="Gly residues" evidence="1">
    <location>
        <begin position="292"/>
        <end position="302"/>
    </location>
</feature>
<reference evidence="4" key="3">
    <citation type="journal article" date="2005" name="Nature">
        <title>The map-based sequence of the rice genome.</title>
        <authorList>
            <consortium name="International rice genome sequencing project (IRGSP)"/>
            <person name="Matsumoto T."/>
            <person name="Wu J."/>
            <person name="Kanamori H."/>
            <person name="Katayose Y."/>
            <person name="Fujisawa M."/>
            <person name="Namiki N."/>
            <person name="Mizuno H."/>
            <person name="Yamamoto K."/>
            <person name="Antonio B.A."/>
            <person name="Baba T."/>
            <person name="Sakata K."/>
            <person name="Nagamura Y."/>
            <person name="Aoki H."/>
            <person name="Arikawa K."/>
            <person name="Arita K."/>
            <person name="Bito T."/>
            <person name="Chiden Y."/>
            <person name="Fujitsuka N."/>
            <person name="Fukunaka R."/>
            <person name="Hamada M."/>
            <person name="Harada C."/>
            <person name="Hayashi A."/>
            <person name="Hijishita S."/>
            <person name="Honda M."/>
            <person name="Hosokawa S."/>
            <person name="Ichikawa Y."/>
            <person name="Idonuma A."/>
            <person name="Iijima M."/>
            <person name="Ikeda M."/>
            <person name="Ikeno M."/>
            <person name="Ito K."/>
            <person name="Ito S."/>
            <person name="Ito T."/>
            <person name="Ito Y."/>
            <person name="Ito Y."/>
            <person name="Iwabuchi A."/>
            <person name="Kamiya K."/>
            <person name="Karasawa W."/>
            <person name="Kurita K."/>
            <person name="Katagiri S."/>
            <person name="Kikuta A."/>
            <person name="Kobayashi H."/>
            <person name="Kobayashi N."/>
            <person name="Machita K."/>
            <person name="Maehara T."/>
            <person name="Masukawa M."/>
            <person name="Mizubayashi T."/>
            <person name="Mukai Y."/>
            <person name="Nagasaki H."/>
            <person name="Nagata Y."/>
            <person name="Naito S."/>
            <person name="Nakashima M."/>
            <person name="Nakama Y."/>
            <person name="Nakamichi Y."/>
            <person name="Nakamura M."/>
            <person name="Meguro A."/>
            <person name="Negishi M."/>
            <person name="Ohta I."/>
            <person name="Ohta T."/>
            <person name="Okamoto M."/>
            <person name="Ono N."/>
            <person name="Saji S."/>
            <person name="Sakaguchi M."/>
            <person name="Sakai K."/>
            <person name="Shibata M."/>
            <person name="Shimokawa T."/>
            <person name="Song J."/>
            <person name="Takazaki Y."/>
            <person name="Terasawa K."/>
            <person name="Tsugane M."/>
            <person name="Tsuji K."/>
            <person name="Ueda S."/>
            <person name="Waki K."/>
            <person name="Yamagata H."/>
            <person name="Yamamoto M."/>
            <person name="Yamamoto S."/>
            <person name="Yamane H."/>
            <person name="Yoshiki S."/>
            <person name="Yoshihara R."/>
            <person name="Yukawa K."/>
            <person name="Zhong H."/>
            <person name="Yano M."/>
            <person name="Yuan Q."/>
            <person name="Ouyang S."/>
            <person name="Liu J."/>
            <person name="Jones K.M."/>
            <person name="Gansberger K."/>
            <person name="Moffat K."/>
            <person name="Hill J."/>
            <person name="Bera J."/>
            <person name="Fadrosh D."/>
            <person name="Jin S."/>
            <person name="Johri S."/>
            <person name="Kim M."/>
            <person name="Overton L."/>
            <person name="Reardon M."/>
            <person name="Tsitrin T."/>
            <person name="Vuong H."/>
            <person name="Weaver B."/>
            <person name="Ciecko A."/>
            <person name="Tallon L."/>
            <person name="Jackson J."/>
            <person name="Pai G."/>
            <person name="Aken S.V."/>
            <person name="Utterback T."/>
            <person name="Reidmuller S."/>
            <person name="Feldblyum T."/>
            <person name="Hsiao J."/>
            <person name="Zismann V."/>
            <person name="Iobst S."/>
            <person name="de Vazeille A.R."/>
            <person name="Buell C.R."/>
            <person name="Ying K."/>
            <person name="Li Y."/>
            <person name="Lu T."/>
            <person name="Huang Y."/>
            <person name="Zhao Q."/>
            <person name="Feng Q."/>
            <person name="Zhang L."/>
            <person name="Zhu J."/>
            <person name="Weng Q."/>
            <person name="Mu J."/>
            <person name="Lu Y."/>
            <person name="Fan D."/>
            <person name="Liu Y."/>
            <person name="Guan J."/>
            <person name="Zhang Y."/>
            <person name="Yu S."/>
            <person name="Liu X."/>
            <person name="Zhang Y."/>
            <person name="Hong G."/>
            <person name="Han B."/>
            <person name="Choisne N."/>
            <person name="Demange N."/>
            <person name="Orjeda G."/>
            <person name="Samain S."/>
            <person name="Cattolico L."/>
            <person name="Pelletier E."/>
            <person name="Couloux A."/>
            <person name="Segurens B."/>
            <person name="Wincker P."/>
            <person name="D'Hont A."/>
            <person name="Scarpelli C."/>
            <person name="Weissenbach J."/>
            <person name="Salanoubat M."/>
            <person name="Quetier F."/>
            <person name="Yu Y."/>
            <person name="Kim H.R."/>
            <person name="Rambo T."/>
            <person name="Currie J."/>
            <person name="Collura K."/>
            <person name="Luo M."/>
            <person name="Yang T."/>
            <person name="Ammiraju J.S.S."/>
            <person name="Engler F."/>
            <person name="Soderlund C."/>
            <person name="Wing R.A."/>
            <person name="Palmer L.E."/>
            <person name="de la Bastide M."/>
            <person name="Spiegel L."/>
            <person name="Nascimento L."/>
            <person name="Zutavern T."/>
            <person name="O'Shaughnessy A."/>
            <person name="Dike S."/>
            <person name="Dedhia N."/>
            <person name="Preston R."/>
            <person name="Balija V."/>
            <person name="McCombie W.R."/>
            <person name="Chow T."/>
            <person name="Chen H."/>
            <person name="Chung M."/>
            <person name="Chen C."/>
            <person name="Shaw J."/>
            <person name="Wu H."/>
            <person name="Hsiao K."/>
            <person name="Chao Y."/>
            <person name="Chu M."/>
            <person name="Cheng C."/>
            <person name="Hour A."/>
            <person name="Lee P."/>
            <person name="Lin S."/>
            <person name="Lin Y."/>
            <person name="Liou J."/>
            <person name="Liu S."/>
            <person name="Hsing Y."/>
            <person name="Raghuvanshi S."/>
            <person name="Mohanty A."/>
            <person name="Bharti A.K."/>
            <person name="Gaur A."/>
            <person name="Gupta V."/>
            <person name="Kumar D."/>
            <person name="Ravi V."/>
            <person name="Vij S."/>
            <person name="Kapur A."/>
            <person name="Khurana P."/>
            <person name="Khurana P."/>
            <person name="Khurana J.P."/>
            <person name="Tyagi A.K."/>
            <person name="Gaikwad K."/>
            <person name="Singh A."/>
            <person name="Dalal V."/>
            <person name="Srivastava S."/>
            <person name="Dixit A."/>
            <person name="Pal A.K."/>
            <person name="Ghazi I.A."/>
            <person name="Yadav M."/>
            <person name="Pandit A."/>
            <person name="Bhargava A."/>
            <person name="Sureshbabu K."/>
            <person name="Batra K."/>
            <person name="Sharma T.R."/>
            <person name="Mohapatra T."/>
            <person name="Singh N.K."/>
            <person name="Messing J."/>
            <person name="Nelson A.B."/>
            <person name="Fuks G."/>
            <person name="Kavchok S."/>
            <person name="Keizer G."/>
            <person name="Linton E."/>
            <person name="Llaca V."/>
            <person name="Song R."/>
            <person name="Tanyolac B."/>
            <person name="Young S."/>
            <person name="Ho-Il K."/>
            <person name="Hahn J.H."/>
            <person name="Sangsakoo G."/>
            <person name="Vanavichit A."/>
            <person name="de Mattos Luiz.A.T."/>
            <person name="Zimmer P.D."/>
            <person name="Malone G."/>
            <person name="Dellagostin O."/>
            <person name="de Oliveira A.C."/>
            <person name="Bevan M."/>
            <person name="Bancroft I."/>
            <person name="Minx P."/>
            <person name="Cordum H."/>
            <person name="Wilson R."/>
            <person name="Cheng Z."/>
            <person name="Jin W."/>
            <person name="Jiang J."/>
            <person name="Leong S.A."/>
            <person name="Iwama H."/>
            <person name="Gojobori T."/>
            <person name="Itoh T."/>
            <person name="Niimura Y."/>
            <person name="Fujii Y."/>
            <person name="Habara T."/>
            <person name="Sakai H."/>
            <person name="Sato Y."/>
            <person name="Wilson G."/>
            <person name="Kumar K."/>
            <person name="McCouch S."/>
            <person name="Juretic N."/>
            <person name="Hoen D."/>
            <person name="Wright S."/>
            <person name="Bruskiewich R."/>
            <person name="Bureau T."/>
            <person name="Miyao A."/>
            <person name="Hirochika H."/>
            <person name="Nishikawa T."/>
            <person name="Kadowaki K."/>
            <person name="Sugiura M."/>
            <person name="Burr B."/>
            <person name="Sasaki T."/>
        </authorList>
    </citation>
    <scope>NUCLEOTIDE SEQUENCE [LARGE SCALE GENOMIC DNA]</scope>
    <source>
        <strain evidence="4">cv. Nipponbare</strain>
    </source>
</reference>
<dbReference type="AlphaFoldDB" id="Q7XHX1"/>
<evidence type="ECO:0000313" key="3">
    <source>
        <dbReference type="EMBL" id="BAD31223.1"/>
    </source>
</evidence>
<gene>
    <name evidence="3" type="ORF">OJ1205_F02.26</name>
    <name evidence="2" type="ORF">OSJNBa0008J01.13</name>
</gene>
<reference evidence="4" key="4">
    <citation type="journal article" date="2008" name="Nucleic Acids Res.">
        <title>The rice annotation project database (RAP-DB): 2008 update.</title>
        <authorList>
            <consortium name="The rice annotation project (RAP)"/>
        </authorList>
    </citation>
    <scope>GENOME REANNOTATION</scope>
    <source>
        <strain evidence="4">cv. Nipponbare</strain>
    </source>
</reference>
<feature type="region of interest" description="Disordered" evidence="1">
    <location>
        <begin position="273"/>
        <end position="313"/>
    </location>
</feature>
<evidence type="ECO:0000256" key="1">
    <source>
        <dbReference type="SAM" id="MobiDB-lite"/>
    </source>
</evidence>
<organism evidence="2 4">
    <name type="scientific">Oryza sativa subsp. japonica</name>
    <name type="common">Rice</name>
    <dbReference type="NCBI Taxonomy" id="39947"/>
    <lineage>
        <taxon>Eukaryota</taxon>
        <taxon>Viridiplantae</taxon>
        <taxon>Streptophyta</taxon>
        <taxon>Embryophyta</taxon>
        <taxon>Tracheophyta</taxon>
        <taxon>Spermatophyta</taxon>
        <taxon>Magnoliopsida</taxon>
        <taxon>Liliopsida</taxon>
        <taxon>Poales</taxon>
        <taxon>Poaceae</taxon>
        <taxon>BOP clade</taxon>
        <taxon>Oryzoideae</taxon>
        <taxon>Oryzeae</taxon>
        <taxon>Oryzinae</taxon>
        <taxon>Oryza</taxon>
        <taxon>Oryza sativa</taxon>
    </lineage>
</organism>
<feature type="compositionally biased region" description="Basic and acidic residues" evidence="1">
    <location>
        <begin position="233"/>
        <end position="248"/>
    </location>
</feature>
<evidence type="ECO:0000313" key="4">
    <source>
        <dbReference type="Proteomes" id="UP000000763"/>
    </source>
</evidence>
<feature type="compositionally biased region" description="Low complexity" evidence="1">
    <location>
        <begin position="158"/>
        <end position="181"/>
    </location>
</feature>
<proteinExistence type="predicted"/>
<dbReference type="EMBL" id="AP005099">
    <property type="protein sequence ID" value="BAC80006.1"/>
    <property type="molecule type" value="Genomic_DNA"/>
</dbReference>
<protein>
    <submittedName>
        <fullName evidence="2">Uncharacterized protein</fullName>
    </submittedName>
</protein>
<evidence type="ECO:0000313" key="2">
    <source>
        <dbReference type="EMBL" id="BAC80006.1"/>
    </source>
</evidence>
<dbReference type="Proteomes" id="UP000000763">
    <property type="component" value="Chromosome 7"/>
</dbReference>
<dbReference type="EMBL" id="AP005243">
    <property type="protein sequence ID" value="BAD31223.1"/>
    <property type="molecule type" value="Genomic_DNA"/>
</dbReference>
<sequence>MGWRRSLTASAIASGWLWTPPPLGEEEEGREGQVVWCDRVADASRECHRVVISSARPPLPAAAVAYWLARSLWTSGCHRGYWRACRARVFWMPHDACGGVAGAVAVTRPHGTRRGWGRDRARRGLVGVVDGDEREKRRRPDLAHRQPDLEREAAAWTPSATAPRSCSRSRARAPSSLPPLAVGQIAPRAARPSTSSPACAETGGGRRQPKGAEGAATREREGGSPPYRLAAAGDEREASSERETERRATAVAGERGRWMQGWGWRGGRRRRWLGRARRKAAAASGRGREEGGGGGKLGGGGDEWATRIAIRRS</sequence>
<reference evidence="3" key="2">
    <citation type="submission" date="2002-05" db="EMBL/GenBank/DDBJ databases">
        <title>Oryza sativa nipponbare(GA3) genomic DNA, chromosome 7, BAC clone:OJ1205_F02.</title>
        <authorList>
            <person name="Sasaki T."/>
            <person name="Matsumoto T."/>
            <person name="Katayose Y."/>
        </authorList>
    </citation>
    <scope>NUCLEOTIDE SEQUENCE</scope>
</reference>
<reference evidence="2" key="1">
    <citation type="submission" date="2002-04" db="EMBL/GenBank/DDBJ databases">
        <title>Oryza sativa nipponbare(GA3) genomic DNA, chromosome 7, BAC clone:OSJNBa0008J01.</title>
        <authorList>
            <person name="Sasaki T."/>
            <person name="Matsumoto T."/>
            <person name="Katayose Y."/>
        </authorList>
    </citation>
    <scope>NUCLEOTIDE SEQUENCE</scope>
</reference>
<feature type="compositionally biased region" description="Basic and acidic residues" evidence="1">
    <location>
        <begin position="131"/>
        <end position="153"/>
    </location>
</feature>
<accession>Q7XHX1</accession>